<dbReference type="Proteomes" id="UP001642360">
    <property type="component" value="Unassembled WGS sequence"/>
</dbReference>
<comment type="caution">
    <text evidence="1">The sequence shown here is derived from an EMBL/GenBank/DDBJ whole genome shotgun (WGS) entry which is preliminary data.</text>
</comment>
<dbReference type="InterPro" id="IPR007528">
    <property type="entry name" value="RINT1_Tip20"/>
</dbReference>
<sequence>MENSMIKNLPPLSYLSPSAISFLDSKHHAGDDLQQAPSLLLELQTECHNLDQSLLDLNQKLQNSLIAYASHGDRIGVLFGYINAQLINLQSSTCVSGSSSDGGSEHILGEELPALAKEVARVETVRMYAETALKLDSLIGDIEDAVSSTLNRNLGNRASTRTSEEMRLVAIKTLKLTEEILNSVTKTRPQWARLVSAVDHRVDRALAILRPQAIADHRGLLSSLGWPPPLSTLVSSNLDPKRSSEAPNPLLTMQGDLKHLYCENFLALLSLQELQRQRKSRQLVAKDREIAMHQPLWAIEELVNPISIASQRHFSKWVDKPEFIFALVYKITRDYVDSMDELLQPLVDEAMLSGYSCKEEWISAMVMSLSTYLAKEIFPIYVSQLDEESATGTLSRARILWLHLVDLMTAFDKRVQSLANSGILLFLQEDGNLQKISSLSVFCDRPDWLDLWAEIELNEIFDKLKLEIEDERIWLLEVQGSAIMSDPEDYKSPAIASIFLQRLSSVVDRCRSLPSISLRSRFVRLAGVPIIQKFMNCLLLRCQEAEGLTALTDDDALSKVTKSINAARYFESVLKELCEDVLFLEMGLNQCDLLGIQVGESNGSGGSVGGSESCILDEEIGKLEEFRIEWVEKLSTVVLRGFDARCRDYMKNRKQWQEKVEEGWTVTKSFVGALDYLEGKMSVLEGGLNGMDFVGVWRSLATGLDRFLFNGILMGNVKLYDGGVQRLGNDLTVLFGAFQAWCLRPEGFFPKVSESLKLLKMGEKQLRNSLEVGERWLKENGIRHLSATEVEKIVKNRVYIS</sequence>
<accession>A0ABC8TSI3</accession>
<dbReference type="PANTHER" id="PTHR13520:SF1">
    <property type="entry name" value="RINT1-LIKE PROTEIN MAG2"/>
    <property type="match status" value="1"/>
</dbReference>
<dbReference type="EMBL" id="CAUOFW020005974">
    <property type="protein sequence ID" value="CAK9172412.1"/>
    <property type="molecule type" value="Genomic_DNA"/>
</dbReference>
<dbReference type="AlphaFoldDB" id="A0ABC8TSI3"/>
<protein>
    <recommendedName>
        <fullName evidence="3">RINT1-like protein MAG2</fullName>
    </recommendedName>
</protein>
<dbReference type="PANTHER" id="PTHR13520">
    <property type="entry name" value="RAD50-INTERACTING PROTEIN 1 RINT-1"/>
    <property type="match status" value="1"/>
</dbReference>
<name>A0ABC8TSI3_9AQUA</name>
<reference evidence="1 2" key="1">
    <citation type="submission" date="2024-02" db="EMBL/GenBank/DDBJ databases">
        <authorList>
            <person name="Vignale AGUSTIN F."/>
            <person name="Sosa J E."/>
            <person name="Modenutti C."/>
        </authorList>
    </citation>
    <scope>NUCLEOTIDE SEQUENCE [LARGE SCALE GENOMIC DNA]</scope>
</reference>
<evidence type="ECO:0000313" key="1">
    <source>
        <dbReference type="EMBL" id="CAK9172412.1"/>
    </source>
</evidence>
<evidence type="ECO:0008006" key="3">
    <source>
        <dbReference type="Google" id="ProtNLM"/>
    </source>
</evidence>
<dbReference type="PROSITE" id="PS51386">
    <property type="entry name" value="RINT1_TIP20"/>
    <property type="match status" value="1"/>
</dbReference>
<proteinExistence type="predicted"/>
<gene>
    <name evidence="1" type="ORF">ILEXP_LOCUS42060</name>
</gene>
<evidence type="ECO:0000313" key="2">
    <source>
        <dbReference type="Proteomes" id="UP001642360"/>
    </source>
</evidence>
<dbReference type="Pfam" id="PF04437">
    <property type="entry name" value="RINT1_TIP1"/>
    <property type="match status" value="1"/>
</dbReference>
<organism evidence="1 2">
    <name type="scientific">Ilex paraguariensis</name>
    <name type="common">yerba mate</name>
    <dbReference type="NCBI Taxonomy" id="185542"/>
    <lineage>
        <taxon>Eukaryota</taxon>
        <taxon>Viridiplantae</taxon>
        <taxon>Streptophyta</taxon>
        <taxon>Embryophyta</taxon>
        <taxon>Tracheophyta</taxon>
        <taxon>Spermatophyta</taxon>
        <taxon>Magnoliopsida</taxon>
        <taxon>eudicotyledons</taxon>
        <taxon>Gunneridae</taxon>
        <taxon>Pentapetalae</taxon>
        <taxon>asterids</taxon>
        <taxon>campanulids</taxon>
        <taxon>Aquifoliales</taxon>
        <taxon>Aquifoliaceae</taxon>
        <taxon>Ilex</taxon>
    </lineage>
</organism>
<keyword evidence="2" id="KW-1185">Reference proteome</keyword>